<dbReference type="AlphaFoldDB" id="Q3AU23"/>
<name>Q3AU23_CHLCH</name>
<keyword evidence="1" id="KW-0808">Transferase</keyword>
<feature type="domain" description="DNA polymerase III delta N-terminal" evidence="5">
    <location>
        <begin position="17"/>
        <end position="136"/>
    </location>
</feature>
<dbReference type="GO" id="GO:0009360">
    <property type="term" value="C:DNA polymerase III complex"/>
    <property type="evidence" value="ECO:0007669"/>
    <property type="project" value="InterPro"/>
</dbReference>
<dbReference type="Gene3D" id="1.10.8.60">
    <property type="match status" value="1"/>
</dbReference>
<dbReference type="GO" id="GO:0006261">
    <property type="term" value="P:DNA-templated DNA replication"/>
    <property type="evidence" value="ECO:0007669"/>
    <property type="project" value="TreeGrafter"/>
</dbReference>
<dbReference type="Gene3D" id="3.40.50.300">
    <property type="entry name" value="P-loop containing nucleotide triphosphate hydrolases"/>
    <property type="match status" value="1"/>
</dbReference>
<organism evidence="7">
    <name type="scientific">Chlorobium chlorochromatii (strain CaD3)</name>
    <dbReference type="NCBI Taxonomy" id="340177"/>
    <lineage>
        <taxon>Bacteria</taxon>
        <taxon>Pseudomonadati</taxon>
        <taxon>Chlorobiota</taxon>
        <taxon>Chlorobiia</taxon>
        <taxon>Chlorobiales</taxon>
        <taxon>Chlorobiaceae</taxon>
        <taxon>Chlorobium/Pelodictyon group</taxon>
        <taxon>Chlorobium</taxon>
    </lineage>
</organism>
<keyword evidence="3" id="KW-0235">DNA replication</keyword>
<dbReference type="Pfam" id="PF06144">
    <property type="entry name" value="DNA_pol3_delta"/>
    <property type="match status" value="1"/>
</dbReference>
<protein>
    <submittedName>
        <fullName evidence="7">DNA polymerase III, delta subunit</fullName>
    </submittedName>
</protein>
<dbReference type="PANTHER" id="PTHR34388:SF1">
    <property type="entry name" value="DNA POLYMERASE III SUBUNIT DELTA"/>
    <property type="match status" value="1"/>
</dbReference>
<dbReference type="InterPro" id="IPR010372">
    <property type="entry name" value="DNA_pol3_delta_N"/>
</dbReference>
<dbReference type="GO" id="GO:0003887">
    <property type="term" value="F:DNA-directed DNA polymerase activity"/>
    <property type="evidence" value="ECO:0007669"/>
    <property type="project" value="UniProtKB-KW"/>
</dbReference>
<dbReference type="GO" id="GO:0003677">
    <property type="term" value="F:DNA binding"/>
    <property type="evidence" value="ECO:0007669"/>
    <property type="project" value="InterPro"/>
</dbReference>
<evidence type="ECO:0000259" key="6">
    <source>
        <dbReference type="Pfam" id="PF21694"/>
    </source>
</evidence>
<sequence length="346" mass="39617">MEKLKKAIQSKKIAPIYFFTGSESYLKEEFATLIQGALFASEEDAVANTHLLHGHDMTLRELLSRASEYPMFTERQLLVVRHFEKIKKPTTKEQQKQQYAAFGNYLANPATFTVLLLDADELDKSDFEKQPFSLLKSVRHDFPAIKHPDLFASERAAQAGWEFEPDALKAFAAYIDPSSREICQELDKIILYASERQSAKRITAADVLDCVGVSRTYNVFELEKALVARNLRLCSGMSLMIMDQEGQKEGLMAIVRYLTTFYMRLWKISMPEVQRMAQSDIAKVLGMSPRQEFLIKSYLTYTRQFSLQQTEAALCALRDVDASLKGLRPYSDEKYLLLQLMQRLLG</sequence>
<dbReference type="NCBIfam" id="TIGR01128">
    <property type="entry name" value="holA"/>
    <property type="match status" value="1"/>
</dbReference>
<dbReference type="eggNOG" id="COG1466">
    <property type="taxonomic scope" value="Bacteria"/>
</dbReference>
<keyword evidence="4" id="KW-0239">DNA-directed DNA polymerase</keyword>
<dbReference type="KEGG" id="cch:Cag_0224"/>
<evidence type="ECO:0000259" key="5">
    <source>
        <dbReference type="Pfam" id="PF06144"/>
    </source>
</evidence>
<dbReference type="Pfam" id="PF21694">
    <property type="entry name" value="DNA_pol3_delta_C"/>
    <property type="match status" value="1"/>
</dbReference>
<feature type="domain" description="DNA polymerase III delta subunit-like C-terminal" evidence="6">
    <location>
        <begin position="218"/>
        <end position="326"/>
    </location>
</feature>
<dbReference type="InterPro" id="IPR027417">
    <property type="entry name" value="P-loop_NTPase"/>
</dbReference>
<keyword evidence="2" id="KW-0548">Nucleotidyltransferase</keyword>
<dbReference type="HOGENOM" id="CLU_044694_3_0_10"/>
<dbReference type="STRING" id="340177.Cag_0224"/>
<gene>
    <name evidence="7" type="ordered locus">Cag_0224</name>
</gene>
<reference evidence="7" key="1">
    <citation type="submission" date="2005-08" db="EMBL/GenBank/DDBJ databases">
        <title>Complete sequence of Chlorobium chlorochromatii CaD3.</title>
        <authorList>
            <person name="Copeland A."/>
            <person name="Lucas S."/>
            <person name="Lapidus A."/>
            <person name="Barry K."/>
            <person name="Detter J.C."/>
            <person name="Glavina T."/>
            <person name="Hammon N."/>
            <person name="Israni S."/>
            <person name="Pitluck S."/>
            <person name="Bryant D."/>
            <person name="Schmutz J."/>
            <person name="Larimer F."/>
            <person name="Land M."/>
            <person name="Kyrpides N."/>
            <person name="Ivanova N."/>
            <person name="Richardson P."/>
        </authorList>
    </citation>
    <scope>NUCLEOTIDE SEQUENCE [LARGE SCALE GENOMIC DNA]</scope>
    <source>
        <strain evidence="7">CaD3</strain>
    </source>
</reference>
<proteinExistence type="predicted"/>
<dbReference type="InterPro" id="IPR048466">
    <property type="entry name" value="DNA_pol3_delta-like_C"/>
</dbReference>
<dbReference type="SUPFAM" id="SSF52540">
    <property type="entry name" value="P-loop containing nucleoside triphosphate hydrolases"/>
    <property type="match status" value="1"/>
</dbReference>
<evidence type="ECO:0000256" key="1">
    <source>
        <dbReference type="ARBA" id="ARBA00022679"/>
    </source>
</evidence>
<evidence type="ECO:0000313" key="7">
    <source>
        <dbReference type="EMBL" id="ABB27502.1"/>
    </source>
</evidence>
<evidence type="ECO:0000256" key="4">
    <source>
        <dbReference type="ARBA" id="ARBA00022932"/>
    </source>
</evidence>
<dbReference type="OrthoDB" id="1172326at2"/>
<evidence type="ECO:0000256" key="2">
    <source>
        <dbReference type="ARBA" id="ARBA00022695"/>
    </source>
</evidence>
<evidence type="ECO:0000256" key="3">
    <source>
        <dbReference type="ARBA" id="ARBA00022705"/>
    </source>
</evidence>
<accession>Q3AU23</accession>
<dbReference type="PANTHER" id="PTHR34388">
    <property type="entry name" value="DNA POLYMERASE III SUBUNIT DELTA"/>
    <property type="match status" value="1"/>
</dbReference>
<dbReference type="Gene3D" id="1.20.272.10">
    <property type="match status" value="1"/>
</dbReference>
<dbReference type="InterPro" id="IPR005790">
    <property type="entry name" value="DNA_polIII_delta"/>
</dbReference>
<dbReference type="EMBL" id="CP000108">
    <property type="protein sequence ID" value="ABB27502.1"/>
    <property type="molecule type" value="Genomic_DNA"/>
</dbReference>